<organism evidence="4 5">
    <name type="scientific">Mycena alexandri</name>
    <dbReference type="NCBI Taxonomy" id="1745969"/>
    <lineage>
        <taxon>Eukaryota</taxon>
        <taxon>Fungi</taxon>
        <taxon>Dikarya</taxon>
        <taxon>Basidiomycota</taxon>
        <taxon>Agaricomycotina</taxon>
        <taxon>Agaricomycetes</taxon>
        <taxon>Agaricomycetidae</taxon>
        <taxon>Agaricales</taxon>
        <taxon>Marasmiineae</taxon>
        <taxon>Mycenaceae</taxon>
        <taxon>Mycena</taxon>
    </lineage>
</organism>
<dbReference type="PANTHER" id="PTHR13078">
    <property type="entry name" value="PEROXISOMAL MULTIFUNCTIONAL ENZYME TYPE 2-RELATED"/>
    <property type="match status" value="1"/>
</dbReference>
<dbReference type="GO" id="GO:0006635">
    <property type="term" value="P:fatty acid beta-oxidation"/>
    <property type="evidence" value="ECO:0007669"/>
    <property type="project" value="TreeGrafter"/>
</dbReference>
<dbReference type="EMBL" id="JARJCM010000153">
    <property type="protein sequence ID" value="KAJ7025449.1"/>
    <property type="molecule type" value="Genomic_DNA"/>
</dbReference>
<dbReference type="InterPro" id="IPR007527">
    <property type="entry name" value="Znf_SWIM"/>
</dbReference>
<evidence type="ECO:0000259" key="3">
    <source>
        <dbReference type="PROSITE" id="PS50966"/>
    </source>
</evidence>
<keyword evidence="1" id="KW-0863">Zinc-finger</keyword>
<dbReference type="GO" id="GO:0005777">
    <property type="term" value="C:peroxisome"/>
    <property type="evidence" value="ECO:0007669"/>
    <property type="project" value="TreeGrafter"/>
</dbReference>
<gene>
    <name evidence="4" type="ORF">C8F04DRAFT_1299955</name>
</gene>
<dbReference type="GO" id="GO:0004300">
    <property type="term" value="F:enoyl-CoA hydratase activity"/>
    <property type="evidence" value="ECO:0007669"/>
    <property type="project" value="TreeGrafter"/>
</dbReference>
<dbReference type="Gene3D" id="3.10.129.10">
    <property type="entry name" value="Hotdog Thioesterase"/>
    <property type="match status" value="1"/>
</dbReference>
<feature type="region of interest" description="Disordered" evidence="2">
    <location>
        <begin position="765"/>
        <end position="834"/>
    </location>
</feature>
<dbReference type="InterPro" id="IPR002539">
    <property type="entry name" value="MaoC-like_dom"/>
</dbReference>
<keyword evidence="1" id="KW-0479">Metal-binding</keyword>
<accession>A0AAD6WY54</accession>
<dbReference type="PROSITE" id="PS50966">
    <property type="entry name" value="ZF_SWIM"/>
    <property type="match status" value="1"/>
</dbReference>
<sequence length="1143" mass="129046">MEARKCGKCHKLKLVTVENWKAVFRGGGLQTASNCRDCSERDRARRQEKNKGNDPNKENVTTDASTERERDDDASDFLGVDPISLDAFRSALEAAGDINVFCAHVDMSELVDEGTEDLRASIDALAEIVWEKIGYRFLYHATHSYKNSDDCRYAYHCAQLESRRHISKKNPDAAKRRDKGSMEMFDCGGWLNIWASPGETNCYVRIRHGDCHQKYVCIDIPDDVKTFIAKNPNMRAPQLWKEILKTYPRPKFTQKSVYNQWFKQQQGNWRRCDDEFESAKILLQEFTADPAHKLEPIPLPQSDGFCALGFVFPSVLEKWEGVIREVALDSTFQTNKAGFECFALLGEVGGSGVPLGFLLLKSNQPELNEKEQYIRATINFITVVWKIRLPDDIKYQLCFWHCIRAVKTRLSILGRHPAHYDAEAAFEEFDWINREFEHLNVAQTAIPILKLRLTGQTSEVPAPPRPKIVIRLNGRLERAPDTNDALENYVDSLDDDEEDLDEDPDAVDSWDGPASIFEPGETVFATTATYAFCPAPHRKQLLRIFIRHFCEHPLLPDRAGSTRTSEKIRYDAVWEMYQFYFQRGLREVWGYMWTAWYCPMKFRLWVRSSEPSFIGCWRTTMSVENFWRNLKHETLHHFVHPRLDQLIYLIAVEVLPYTEAKMQIFESDFRPGRAAPLTPLRKAFKKCWKMLALRPLGDRVYIVDLVNWTCTCGQQKYNAFLLCKHLVQALHEPHPNFFREVVRRRVTPFYSHHLLCPKDGSELNVVDSGTVSDGDDAVEGKEQTPSPPRGTKRKRVLPASAPAPHTPVQQRGSGSGTDPILLSSSPVVADEEEDDSSVEWVKKRIIEVKAGLAVLEEQVNHPKEARIFLNSMKAQNVGKDIAAMGADARRFERILQRIQRGGWTLGAFLHKIFTIPKAGQPSLSQRRSQLVSMFLRGATYEKFSAEDISCCCSPPGPRGGGVTSGTEGKAPPVCLEPSPVFHPPLVLSAPGSGGNRKDPIVSQLLDPKGTPYAKLYSSSFNIGAKATGDKYSKHTVGPPQGKPVPTDRKADWVVRDQTTKEQALVFRLSGDYNPLHIDPKIGQGAGFGGVILHGLSTFGFGARALISAVGGGDPRSLRFFGVRFTSPRGRSARGQRGRSRWRS</sequence>
<dbReference type="Proteomes" id="UP001218188">
    <property type="component" value="Unassembled WGS sequence"/>
</dbReference>
<dbReference type="GO" id="GO:0008270">
    <property type="term" value="F:zinc ion binding"/>
    <property type="evidence" value="ECO:0007669"/>
    <property type="project" value="UniProtKB-KW"/>
</dbReference>
<dbReference type="Pfam" id="PF01575">
    <property type="entry name" value="MaoC_dehydratas"/>
    <property type="match status" value="1"/>
</dbReference>
<dbReference type="AlphaFoldDB" id="A0AAD6WY54"/>
<proteinExistence type="predicted"/>
<comment type="caution">
    <text evidence="4">The sequence shown here is derived from an EMBL/GenBank/DDBJ whole genome shotgun (WGS) entry which is preliminary data.</text>
</comment>
<evidence type="ECO:0000256" key="2">
    <source>
        <dbReference type="SAM" id="MobiDB-lite"/>
    </source>
</evidence>
<evidence type="ECO:0000313" key="4">
    <source>
        <dbReference type="EMBL" id="KAJ7025449.1"/>
    </source>
</evidence>
<dbReference type="PANTHER" id="PTHR13078:SF57">
    <property type="entry name" value="DEHYDRATASE, PUTATIVE (AFU_ORTHOLOGUE AFUA_5G00640)-RELATED"/>
    <property type="match status" value="1"/>
</dbReference>
<feature type="region of interest" description="Disordered" evidence="2">
    <location>
        <begin position="33"/>
        <end position="73"/>
    </location>
</feature>
<evidence type="ECO:0000313" key="5">
    <source>
        <dbReference type="Proteomes" id="UP001218188"/>
    </source>
</evidence>
<feature type="domain" description="SWIM-type" evidence="3">
    <location>
        <begin position="701"/>
        <end position="734"/>
    </location>
</feature>
<dbReference type="GO" id="GO:0044594">
    <property type="term" value="F:17-beta-hydroxysteroid dehydrogenase (NAD+) activity"/>
    <property type="evidence" value="ECO:0007669"/>
    <property type="project" value="TreeGrafter"/>
</dbReference>
<protein>
    <recommendedName>
        <fullName evidence="3">SWIM-type domain-containing protein</fullName>
    </recommendedName>
</protein>
<reference evidence="4" key="1">
    <citation type="submission" date="2023-03" db="EMBL/GenBank/DDBJ databases">
        <title>Massive genome expansion in bonnet fungi (Mycena s.s.) driven by repeated elements and novel gene families across ecological guilds.</title>
        <authorList>
            <consortium name="Lawrence Berkeley National Laboratory"/>
            <person name="Harder C.B."/>
            <person name="Miyauchi S."/>
            <person name="Viragh M."/>
            <person name="Kuo A."/>
            <person name="Thoen E."/>
            <person name="Andreopoulos B."/>
            <person name="Lu D."/>
            <person name="Skrede I."/>
            <person name="Drula E."/>
            <person name="Henrissat B."/>
            <person name="Morin E."/>
            <person name="Kohler A."/>
            <person name="Barry K."/>
            <person name="LaButti K."/>
            <person name="Morin E."/>
            <person name="Salamov A."/>
            <person name="Lipzen A."/>
            <person name="Mereny Z."/>
            <person name="Hegedus B."/>
            <person name="Baldrian P."/>
            <person name="Stursova M."/>
            <person name="Weitz H."/>
            <person name="Taylor A."/>
            <person name="Grigoriev I.V."/>
            <person name="Nagy L.G."/>
            <person name="Martin F."/>
            <person name="Kauserud H."/>
        </authorList>
    </citation>
    <scope>NUCLEOTIDE SEQUENCE</scope>
    <source>
        <strain evidence="4">CBHHK200</strain>
    </source>
</reference>
<feature type="compositionally biased region" description="Basic and acidic residues" evidence="2">
    <location>
        <begin position="37"/>
        <end position="57"/>
    </location>
</feature>
<keyword evidence="5" id="KW-1185">Reference proteome</keyword>
<keyword evidence="1" id="KW-0862">Zinc</keyword>
<dbReference type="SUPFAM" id="SSF54637">
    <property type="entry name" value="Thioesterase/thiol ester dehydrase-isomerase"/>
    <property type="match status" value="1"/>
</dbReference>
<name>A0AAD6WY54_9AGAR</name>
<dbReference type="InterPro" id="IPR029069">
    <property type="entry name" value="HotDog_dom_sf"/>
</dbReference>
<dbReference type="GO" id="GO:0003857">
    <property type="term" value="F:(3S)-3-hydroxyacyl-CoA dehydrogenase (NAD+) activity"/>
    <property type="evidence" value="ECO:0007669"/>
    <property type="project" value="TreeGrafter"/>
</dbReference>
<evidence type="ECO:0000256" key="1">
    <source>
        <dbReference type="PROSITE-ProRule" id="PRU00325"/>
    </source>
</evidence>